<evidence type="ECO:0000313" key="2">
    <source>
        <dbReference type="EMBL" id="ONK75253.1"/>
    </source>
</evidence>
<evidence type="ECO:0000256" key="1">
    <source>
        <dbReference type="SAM" id="MobiDB-lite"/>
    </source>
</evidence>
<evidence type="ECO:0008006" key="4">
    <source>
        <dbReference type="Google" id="ProtNLM"/>
    </source>
</evidence>
<dbReference type="EMBL" id="CM007383">
    <property type="protein sequence ID" value="ONK75253.1"/>
    <property type="molecule type" value="Genomic_DNA"/>
</dbReference>
<dbReference type="PANTHER" id="PTHR12069">
    <property type="entry name" value="DNA-DIRECTED RNA POLYMERASES III 80 KDA POLYPEPTIDE RNA POLYMERASE III SUBUNIT 5"/>
    <property type="match status" value="1"/>
</dbReference>
<dbReference type="InterPro" id="IPR006886">
    <property type="entry name" value="RNA_pol_III_Rpc5"/>
</dbReference>
<gene>
    <name evidence="2" type="ORF">A4U43_C03F14950</name>
</gene>
<feature type="region of interest" description="Disordered" evidence="1">
    <location>
        <begin position="96"/>
        <end position="126"/>
    </location>
</feature>
<dbReference type="GO" id="GO:0005666">
    <property type="term" value="C:RNA polymerase III complex"/>
    <property type="evidence" value="ECO:0007669"/>
    <property type="project" value="TreeGrafter"/>
</dbReference>
<keyword evidence="3" id="KW-1185">Reference proteome</keyword>
<evidence type="ECO:0000313" key="3">
    <source>
        <dbReference type="Proteomes" id="UP000243459"/>
    </source>
</evidence>
<sequence>MQYPLRPSWRPYELERCEEVRVKPKQAKVEVDLKLDTDRQNYDPEKPVLNLENLTLSSSRGLCVPYFAVGIRNGNQLHLSPVDSVVQLRPSINVGEEKRKQAAPSIDANTNPLQQGNAVSGDSSENLDDADPWVSLECHSIDSPLADSYQKKMVAEKNNDIQFTVKPHEYISFLCPGSSSNKKGALGPSKRDLLLLPLEERLKKWFSEGPQVNRFSALLHLAPTNSVEDVLKVLKLYAHLVQGLWVAKSSLVYIGVEASARDYILSLFAKNCVIRYDTEKRLPPLVQQILGRIAVHRPSLNDWKFKEPTDLSFIKCYPDIVKEQEQAWAGRVKQLRDSLVGAQKTKESQFMDNLIKSLNPHLLKKTVDLREVKHTPKDGIDNTVISSTTTMLNGTREDINKALLEIFHLHGARRLDAIRKDLTAATHEVQSALSEVAVNIHGVYVLKSPRNPALKELRNFIISLFRQKKANVKFRELDVRKAAQNHLKRNISDSEFKLVINEFCICTGGGVALKSGDSDQK</sequence>
<organism evidence="2 3">
    <name type="scientific">Asparagus officinalis</name>
    <name type="common">Garden asparagus</name>
    <dbReference type="NCBI Taxonomy" id="4686"/>
    <lineage>
        <taxon>Eukaryota</taxon>
        <taxon>Viridiplantae</taxon>
        <taxon>Streptophyta</taxon>
        <taxon>Embryophyta</taxon>
        <taxon>Tracheophyta</taxon>
        <taxon>Spermatophyta</taxon>
        <taxon>Magnoliopsida</taxon>
        <taxon>Liliopsida</taxon>
        <taxon>Asparagales</taxon>
        <taxon>Asparagaceae</taxon>
        <taxon>Asparagoideae</taxon>
        <taxon>Asparagus</taxon>
    </lineage>
</organism>
<dbReference type="Gramene" id="ONK75253">
    <property type="protein sequence ID" value="ONK75253"/>
    <property type="gene ID" value="A4U43_C03F14950"/>
</dbReference>
<accession>A0A5P1FBX6</accession>
<proteinExistence type="predicted"/>
<dbReference type="AlphaFoldDB" id="A0A5P1FBX6"/>
<name>A0A5P1FBX6_ASPOF</name>
<dbReference type="OMA" id="RKDETRW"/>
<protein>
    <recommendedName>
        <fullName evidence="4">DNA-directed RNA polymerase III subunit RPC5</fullName>
    </recommendedName>
</protein>
<reference evidence="3" key="1">
    <citation type="journal article" date="2017" name="Nat. Commun.">
        <title>The asparagus genome sheds light on the origin and evolution of a young Y chromosome.</title>
        <authorList>
            <person name="Harkess A."/>
            <person name="Zhou J."/>
            <person name="Xu C."/>
            <person name="Bowers J.E."/>
            <person name="Van der Hulst R."/>
            <person name="Ayyampalayam S."/>
            <person name="Mercati F."/>
            <person name="Riccardi P."/>
            <person name="McKain M.R."/>
            <person name="Kakrana A."/>
            <person name="Tang H."/>
            <person name="Ray J."/>
            <person name="Groenendijk J."/>
            <person name="Arikit S."/>
            <person name="Mathioni S.M."/>
            <person name="Nakano M."/>
            <person name="Shan H."/>
            <person name="Telgmann-Rauber A."/>
            <person name="Kanno A."/>
            <person name="Yue Z."/>
            <person name="Chen H."/>
            <person name="Li W."/>
            <person name="Chen Y."/>
            <person name="Xu X."/>
            <person name="Zhang Y."/>
            <person name="Luo S."/>
            <person name="Chen H."/>
            <person name="Gao J."/>
            <person name="Mao Z."/>
            <person name="Pires J.C."/>
            <person name="Luo M."/>
            <person name="Kudrna D."/>
            <person name="Wing R.A."/>
            <person name="Meyers B.C."/>
            <person name="Yi K."/>
            <person name="Kong H."/>
            <person name="Lavrijsen P."/>
            <person name="Sunseri F."/>
            <person name="Falavigna A."/>
            <person name="Ye Y."/>
            <person name="Leebens-Mack J.H."/>
            <person name="Chen G."/>
        </authorList>
    </citation>
    <scope>NUCLEOTIDE SEQUENCE [LARGE SCALE GENOMIC DNA]</scope>
    <source>
        <strain evidence="3">cv. DH0086</strain>
    </source>
</reference>
<dbReference type="PANTHER" id="PTHR12069:SF0">
    <property type="entry name" value="DNA-DIRECTED RNA POLYMERASE III SUBUNIT RPC5"/>
    <property type="match status" value="1"/>
</dbReference>
<dbReference type="Pfam" id="PF04801">
    <property type="entry name" value="RPC5"/>
    <property type="match status" value="1"/>
</dbReference>
<dbReference type="GO" id="GO:0042797">
    <property type="term" value="P:tRNA transcription by RNA polymerase III"/>
    <property type="evidence" value="ECO:0007669"/>
    <property type="project" value="TreeGrafter"/>
</dbReference>
<feature type="compositionally biased region" description="Polar residues" evidence="1">
    <location>
        <begin position="107"/>
        <end position="124"/>
    </location>
</feature>
<dbReference type="Proteomes" id="UP000243459">
    <property type="component" value="Chromosome 3"/>
</dbReference>